<keyword evidence="8" id="KW-0221">Differentiation</keyword>
<evidence type="ECO:0000313" key="22">
    <source>
        <dbReference type="Proteomes" id="UP000694421"/>
    </source>
</evidence>
<feature type="transmembrane region" description="Helical" evidence="17">
    <location>
        <begin position="532"/>
        <end position="555"/>
    </location>
</feature>
<dbReference type="GO" id="GO:0008285">
    <property type="term" value="P:negative regulation of cell population proliferation"/>
    <property type="evidence" value="ECO:0007669"/>
    <property type="project" value="Ensembl"/>
</dbReference>
<evidence type="ECO:0000256" key="14">
    <source>
        <dbReference type="ARBA" id="ARBA00023157"/>
    </source>
</evidence>
<dbReference type="GO" id="GO:0007266">
    <property type="term" value="P:Rho protein signal transduction"/>
    <property type="evidence" value="ECO:0007669"/>
    <property type="project" value="Ensembl"/>
</dbReference>
<evidence type="ECO:0000256" key="11">
    <source>
        <dbReference type="ARBA" id="ARBA00022902"/>
    </source>
</evidence>
<feature type="transmembrane region" description="Helical" evidence="17">
    <location>
        <begin position="378"/>
        <end position="395"/>
    </location>
</feature>
<dbReference type="Pfam" id="PF18587">
    <property type="entry name" value="PLL"/>
    <property type="match status" value="1"/>
</dbReference>
<dbReference type="Pfam" id="PF01825">
    <property type="entry name" value="GPS"/>
    <property type="match status" value="1"/>
</dbReference>
<dbReference type="PROSITE" id="PS50261">
    <property type="entry name" value="G_PROTEIN_RECEP_F2_4"/>
    <property type="match status" value="1"/>
</dbReference>
<protein>
    <recommendedName>
        <fullName evidence="4">Adhesion G-protein coupled receptor G1</fullName>
    </recommendedName>
    <alternativeName>
        <fullName evidence="15">G-protein coupled receptor 56</fullName>
    </alternativeName>
</protein>
<feature type="transmembrane region" description="Helical" evidence="17">
    <location>
        <begin position="346"/>
        <end position="366"/>
    </location>
</feature>
<evidence type="ECO:0000256" key="13">
    <source>
        <dbReference type="ARBA" id="ARBA00023136"/>
    </source>
</evidence>
<dbReference type="GO" id="GO:0007155">
    <property type="term" value="P:cell adhesion"/>
    <property type="evidence" value="ECO:0007669"/>
    <property type="project" value="UniProtKB-KW"/>
</dbReference>
<reference evidence="21" key="1">
    <citation type="submission" date="2025-08" db="UniProtKB">
        <authorList>
            <consortium name="Ensembl"/>
        </authorList>
    </citation>
    <scope>IDENTIFICATION</scope>
</reference>
<dbReference type="GO" id="GO:0072520">
    <property type="term" value="P:seminiferous tubule development"/>
    <property type="evidence" value="ECO:0007669"/>
    <property type="project" value="Ensembl"/>
</dbReference>
<dbReference type="InterPro" id="IPR017981">
    <property type="entry name" value="GPCR_2-like_7TM"/>
</dbReference>
<name>A0A8D0AWF0_SALMN</name>
<dbReference type="GO" id="GO:2001223">
    <property type="term" value="P:negative regulation of neuron migration"/>
    <property type="evidence" value="ECO:0007669"/>
    <property type="project" value="Ensembl"/>
</dbReference>
<evidence type="ECO:0000256" key="16">
    <source>
        <dbReference type="ARBA" id="ARBA00093505"/>
    </source>
</evidence>
<keyword evidence="6" id="KW-0358">Heparin-binding</keyword>
<evidence type="ECO:0000256" key="7">
    <source>
        <dbReference type="ARBA" id="ARBA00022692"/>
    </source>
</evidence>
<dbReference type="GO" id="GO:2000179">
    <property type="term" value="P:positive regulation of neural precursor cell proliferation"/>
    <property type="evidence" value="ECO:0007669"/>
    <property type="project" value="Ensembl"/>
</dbReference>
<keyword evidence="14" id="KW-1015">Disulfide bond</keyword>
<evidence type="ECO:0000256" key="4">
    <source>
        <dbReference type="ARBA" id="ARBA00019701"/>
    </source>
</evidence>
<dbReference type="GO" id="GO:0160221">
    <property type="term" value="P:Rho-activating G protein-coupled receptor signaling pathway"/>
    <property type="evidence" value="ECO:0007669"/>
    <property type="project" value="Ensembl"/>
</dbReference>
<dbReference type="GO" id="GO:0045121">
    <property type="term" value="C:membrane raft"/>
    <property type="evidence" value="ECO:0007669"/>
    <property type="project" value="UniProtKB-SubCell"/>
</dbReference>
<dbReference type="GO" id="GO:0045785">
    <property type="term" value="P:positive regulation of cell adhesion"/>
    <property type="evidence" value="ECO:0007669"/>
    <property type="project" value="Ensembl"/>
</dbReference>
<keyword evidence="9" id="KW-0832">Ubl conjugation</keyword>
<dbReference type="GO" id="GO:0021796">
    <property type="term" value="P:cerebral cortex regionalization"/>
    <property type="evidence" value="ECO:0007669"/>
    <property type="project" value="Ensembl"/>
</dbReference>
<evidence type="ECO:0000256" key="9">
    <source>
        <dbReference type="ARBA" id="ARBA00022843"/>
    </source>
</evidence>
<keyword evidence="11" id="KW-0524">Neurogenesis</keyword>
<comment type="subunit">
    <text evidence="16">Heterodimer of 2 chains generated by proteolytic processing; the large extracellular N-terminal fragment (ADGRG1 NT) and the membrane-bound C-terminal fragment (ADGRG1-CT) predominantly remain associated and non-covalently linked. ADGRG1 NT self-associates in a trans-trans manner; the homophilic interaction enhances receptor signaling. Interacts with TGM2. Interacts with heparin; leading to the reduction of ADGRG1 shedding. Interacts with COL3A1. Part of a GPCR-tetraspanin complex at least consisting of ADGRG1, CD81, eventually CD9, and GNA11 in which CD81 is enhancing the association of ADGRG1 with GNA11.</text>
</comment>
<dbReference type="PROSITE" id="PS50221">
    <property type="entry name" value="GAIN_B"/>
    <property type="match status" value="1"/>
</dbReference>
<evidence type="ECO:0000256" key="17">
    <source>
        <dbReference type="SAM" id="Phobius"/>
    </source>
</evidence>
<dbReference type="OMA" id="TYIHRDY"/>
<dbReference type="Pfam" id="PF00002">
    <property type="entry name" value="7tm_2"/>
    <property type="match status" value="1"/>
</dbReference>
<feature type="chain" id="PRO_5034337167" description="Adhesion G-protein coupled receptor G1" evidence="18">
    <location>
        <begin position="26"/>
        <end position="583"/>
    </location>
</feature>
<dbReference type="GO" id="GO:0008201">
    <property type="term" value="F:heparin binding"/>
    <property type="evidence" value="ECO:0007669"/>
    <property type="project" value="UniProtKB-KW"/>
</dbReference>
<keyword evidence="13 17" id="KW-0472">Membrane</keyword>
<evidence type="ECO:0000256" key="8">
    <source>
        <dbReference type="ARBA" id="ARBA00022782"/>
    </source>
</evidence>
<dbReference type="GO" id="GO:0050840">
    <property type="term" value="F:extracellular matrix binding"/>
    <property type="evidence" value="ECO:0007669"/>
    <property type="project" value="Ensembl"/>
</dbReference>
<dbReference type="GO" id="GO:0005576">
    <property type="term" value="C:extracellular region"/>
    <property type="evidence" value="ECO:0007669"/>
    <property type="project" value="UniProtKB-SubCell"/>
</dbReference>
<keyword evidence="18" id="KW-0732">Signal</keyword>
<dbReference type="GO" id="GO:0097451">
    <property type="term" value="C:glial limiting end-foot"/>
    <property type="evidence" value="ECO:0007669"/>
    <property type="project" value="Ensembl"/>
</dbReference>
<dbReference type="GO" id="GO:0110076">
    <property type="term" value="P:negative regulation of ferroptosis"/>
    <property type="evidence" value="ECO:0007669"/>
    <property type="project" value="Ensembl"/>
</dbReference>
<keyword evidence="22" id="KW-1185">Reference proteome</keyword>
<dbReference type="GO" id="GO:0061484">
    <property type="term" value="P:hematopoietic stem cell homeostasis"/>
    <property type="evidence" value="ECO:0007669"/>
    <property type="project" value="Ensembl"/>
</dbReference>
<feature type="transmembrane region" description="Helical" evidence="17">
    <location>
        <begin position="504"/>
        <end position="526"/>
    </location>
</feature>
<dbReference type="GO" id="GO:0007166">
    <property type="term" value="P:cell surface receptor signaling pathway"/>
    <property type="evidence" value="ECO:0007669"/>
    <property type="project" value="InterPro"/>
</dbReference>
<dbReference type="AlphaFoldDB" id="A0A8D0AWF0"/>
<dbReference type="PANTHER" id="PTHR12011:SF318">
    <property type="entry name" value="ADHESION G-PROTEIN COUPLED RECEPTOR G1"/>
    <property type="match status" value="1"/>
</dbReference>
<evidence type="ECO:0000256" key="1">
    <source>
        <dbReference type="ARBA" id="ARBA00004141"/>
    </source>
</evidence>
<sequence>DKPSSGLRMLLFLLPLLFQPQGICAVNSDEDFRFCANRMQTEQGNIYYHFQKDRISITNGVNLNVSAPFPPDQQDSISGSAAWPLPEPLGSYRFCVYWFRDSSHFMLSYGSKNYSLSIKADTALCLPNRTGHSHQKSSYELHNVSFALAKGSYNISLPGTSDYQFIFPELSTPLCLLVPHRHLQYLESKLEEVKFQGHHKTFGEGSLLHASVWKFQSQDPQTFGPKMKVSSRRRVSTNPGHSTFQDLRKLWIRDGIRSTLGNPHGTWNTSGCEAKPGKYHTVCLCDHLTFFAVLMVSSADIDHVHQKYLTLVTYIGCIVSAMSSFLTIFFFLCLRKKQRDHIIHIHMNLLWAIFLLDMSFLIAVPLAPTSGDSGCKAGAMFLHFGLLACLTWMGIEGYNLYQLVVEVFISNMKQFLLKFCLVGWGLPVFIVALIFAIDPAHYGPYSFQVHDSPDGYTNATIREINSFLNLGFLSLVLFFNSIMLAAVVREILKTKHRERPWKYAVMLLGLSCVLGVPWGLVFFSFSSGTFQLVAVYLFTIINSLQGFLIFLWYLAKVMQTRRSSSMQCSTSNSLRPQSSHTTM</sequence>
<keyword evidence="7 17" id="KW-0812">Transmembrane</keyword>
<dbReference type="GO" id="GO:0005518">
    <property type="term" value="F:collagen binding"/>
    <property type="evidence" value="ECO:0007669"/>
    <property type="project" value="Ensembl"/>
</dbReference>
<dbReference type="InterPro" id="IPR000203">
    <property type="entry name" value="GPS"/>
</dbReference>
<dbReference type="SUPFAM" id="SSF81321">
    <property type="entry name" value="Family A G protein-coupled receptor-like"/>
    <property type="match status" value="1"/>
</dbReference>
<evidence type="ECO:0000256" key="15">
    <source>
        <dbReference type="ARBA" id="ARBA00033134"/>
    </source>
</evidence>
<feature type="signal peptide" evidence="18">
    <location>
        <begin position="1"/>
        <end position="25"/>
    </location>
</feature>
<dbReference type="GeneTree" id="ENSGT00940000160843"/>
<dbReference type="Proteomes" id="UP000694421">
    <property type="component" value="Unplaced"/>
</dbReference>
<reference evidence="21" key="2">
    <citation type="submission" date="2025-09" db="UniProtKB">
        <authorList>
            <consortium name="Ensembl"/>
        </authorList>
    </citation>
    <scope>IDENTIFICATION</scope>
</reference>
<dbReference type="GO" id="GO:0001525">
    <property type="term" value="P:angiogenesis"/>
    <property type="evidence" value="ECO:0007669"/>
    <property type="project" value="Ensembl"/>
</dbReference>
<feature type="transmembrane region" description="Helical" evidence="17">
    <location>
        <begin position="415"/>
        <end position="437"/>
    </location>
</feature>
<dbReference type="GO" id="GO:0007200">
    <property type="term" value="P:phospholipase C-activating G protein-coupled receptor signaling pathway"/>
    <property type="evidence" value="ECO:0007669"/>
    <property type="project" value="Ensembl"/>
</dbReference>
<evidence type="ECO:0000256" key="2">
    <source>
        <dbReference type="ARBA" id="ARBA00004285"/>
    </source>
</evidence>
<proteinExistence type="predicted"/>
<evidence type="ECO:0000256" key="10">
    <source>
        <dbReference type="ARBA" id="ARBA00022889"/>
    </source>
</evidence>
<feature type="domain" description="G-protein coupled receptors family 2 profile 2" evidence="20">
    <location>
        <begin position="309"/>
        <end position="557"/>
    </location>
</feature>
<dbReference type="GO" id="GO:0007189">
    <property type="term" value="P:adenylate cyclase-activating G protein-coupled receptor signaling pathway"/>
    <property type="evidence" value="ECO:0007669"/>
    <property type="project" value="TreeGrafter"/>
</dbReference>
<dbReference type="InterPro" id="IPR057244">
    <property type="entry name" value="GAIN_B"/>
</dbReference>
<dbReference type="Ensembl" id="ENSSMRT00000001937.1">
    <property type="protein sequence ID" value="ENSSMRP00000001614.1"/>
    <property type="gene ID" value="ENSSMRG00000001403.1"/>
</dbReference>
<evidence type="ECO:0000259" key="20">
    <source>
        <dbReference type="PROSITE" id="PS50261"/>
    </source>
</evidence>
<dbReference type="PRINTS" id="PR00249">
    <property type="entry name" value="GPCRSECRETIN"/>
</dbReference>
<feature type="domain" description="GAIN-B" evidence="19">
    <location>
        <begin position="144"/>
        <end position="301"/>
    </location>
</feature>
<comment type="subcellular location">
    <subcellularLocation>
        <location evidence="2">Membrane raft</location>
    </subcellularLocation>
    <subcellularLocation>
        <location evidence="1">Membrane</location>
        <topology evidence="1">Multi-pass membrane protein</topology>
    </subcellularLocation>
    <subcellularLocation>
        <location evidence="3">Secreted</location>
    </subcellularLocation>
</comment>
<accession>A0A8D0AWF0</accession>
<dbReference type="PANTHER" id="PTHR12011">
    <property type="entry name" value="ADHESION G-PROTEIN COUPLED RECEPTOR"/>
    <property type="match status" value="1"/>
</dbReference>
<dbReference type="GO" id="GO:0021819">
    <property type="term" value="P:layer formation in cerebral cortex"/>
    <property type="evidence" value="ECO:0007669"/>
    <property type="project" value="Ensembl"/>
</dbReference>
<evidence type="ECO:0000256" key="5">
    <source>
        <dbReference type="ARBA" id="ARBA00022525"/>
    </source>
</evidence>
<feature type="transmembrane region" description="Helical" evidence="17">
    <location>
        <begin position="311"/>
        <end position="334"/>
    </location>
</feature>
<organism evidence="21 22">
    <name type="scientific">Salvator merianae</name>
    <name type="common">Argentine black and white tegu</name>
    <name type="synonym">Tupinambis merianae</name>
    <dbReference type="NCBI Taxonomy" id="96440"/>
    <lineage>
        <taxon>Eukaryota</taxon>
        <taxon>Metazoa</taxon>
        <taxon>Chordata</taxon>
        <taxon>Craniata</taxon>
        <taxon>Vertebrata</taxon>
        <taxon>Euteleostomi</taxon>
        <taxon>Lepidosauria</taxon>
        <taxon>Squamata</taxon>
        <taxon>Bifurcata</taxon>
        <taxon>Unidentata</taxon>
        <taxon>Episquamata</taxon>
        <taxon>Laterata</taxon>
        <taxon>Teiioidea</taxon>
        <taxon>Teiidae</taxon>
        <taxon>Salvator</taxon>
    </lineage>
</organism>
<evidence type="ECO:0000256" key="12">
    <source>
        <dbReference type="ARBA" id="ARBA00022989"/>
    </source>
</evidence>
<dbReference type="GO" id="GO:0004930">
    <property type="term" value="F:G protein-coupled receptor activity"/>
    <property type="evidence" value="ECO:0007669"/>
    <property type="project" value="Ensembl"/>
</dbReference>
<evidence type="ECO:0000256" key="3">
    <source>
        <dbReference type="ARBA" id="ARBA00004613"/>
    </source>
</evidence>
<keyword evidence="12 17" id="KW-1133">Transmembrane helix</keyword>
<dbReference type="SMART" id="SM00303">
    <property type="entry name" value="GPS"/>
    <property type="match status" value="1"/>
</dbReference>
<dbReference type="GO" id="GO:0090330">
    <property type="term" value="P:regulation of platelet aggregation"/>
    <property type="evidence" value="ECO:0007669"/>
    <property type="project" value="Ensembl"/>
</dbReference>
<dbReference type="InterPro" id="IPR000832">
    <property type="entry name" value="GPCR_2_secretin-like"/>
</dbReference>
<evidence type="ECO:0000259" key="19">
    <source>
        <dbReference type="PROSITE" id="PS50221"/>
    </source>
</evidence>
<dbReference type="GO" id="GO:0035025">
    <property type="term" value="P:positive regulation of Rho protein signal transduction"/>
    <property type="evidence" value="ECO:0007669"/>
    <property type="project" value="Ensembl"/>
</dbReference>
<evidence type="ECO:0000256" key="18">
    <source>
        <dbReference type="SAM" id="SignalP"/>
    </source>
</evidence>
<evidence type="ECO:0000256" key="6">
    <source>
        <dbReference type="ARBA" id="ARBA00022674"/>
    </source>
</evidence>
<evidence type="ECO:0000313" key="21">
    <source>
        <dbReference type="Ensembl" id="ENSSMRP00000001614.1"/>
    </source>
</evidence>
<keyword evidence="5" id="KW-0964">Secreted</keyword>
<dbReference type="Gene3D" id="1.20.1070.10">
    <property type="entry name" value="Rhodopsin 7-helix transmembrane proteins"/>
    <property type="match status" value="1"/>
</dbReference>
<dbReference type="GO" id="GO:0005886">
    <property type="term" value="C:plasma membrane"/>
    <property type="evidence" value="ECO:0007669"/>
    <property type="project" value="Ensembl"/>
</dbReference>
<keyword evidence="10" id="KW-0130">Cell adhesion</keyword>
<dbReference type="GO" id="GO:0061351">
    <property type="term" value="P:neural precursor cell proliferation"/>
    <property type="evidence" value="ECO:0007669"/>
    <property type="project" value="Ensembl"/>
</dbReference>
<dbReference type="GO" id="GO:1900748">
    <property type="term" value="P:positive regulation of vascular endothelial growth factor signaling pathway"/>
    <property type="evidence" value="ECO:0007669"/>
    <property type="project" value="Ensembl"/>
</dbReference>
<feature type="transmembrane region" description="Helical" evidence="17">
    <location>
        <begin position="472"/>
        <end position="492"/>
    </location>
</feature>
<dbReference type="InterPro" id="IPR040679">
    <property type="entry name" value="PLL"/>
</dbReference>